<feature type="compositionally biased region" description="Basic and acidic residues" evidence="1">
    <location>
        <begin position="102"/>
        <end position="111"/>
    </location>
</feature>
<feature type="region of interest" description="Disordered" evidence="1">
    <location>
        <begin position="101"/>
        <end position="138"/>
    </location>
</feature>
<dbReference type="EnsemblPlants" id="TuG1812G0700004256.01.T01">
    <property type="protein sequence ID" value="TuG1812G0700004256.01.T01"/>
    <property type="gene ID" value="TuG1812G0700004256.01"/>
</dbReference>
<dbReference type="Proteomes" id="UP000015106">
    <property type="component" value="Chromosome 7"/>
</dbReference>
<evidence type="ECO:0000313" key="3">
    <source>
        <dbReference type="Proteomes" id="UP000015106"/>
    </source>
</evidence>
<feature type="compositionally biased region" description="Basic residues" evidence="1">
    <location>
        <begin position="127"/>
        <end position="138"/>
    </location>
</feature>
<feature type="compositionally biased region" description="Basic residues" evidence="1">
    <location>
        <begin position="71"/>
        <end position="88"/>
    </location>
</feature>
<evidence type="ECO:0000256" key="1">
    <source>
        <dbReference type="SAM" id="MobiDB-lite"/>
    </source>
</evidence>
<keyword evidence="3" id="KW-1185">Reference proteome</keyword>
<dbReference type="AlphaFoldDB" id="A0A8R7V901"/>
<feature type="region of interest" description="Disordered" evidence="1">
    <location>
        <begin position="1"/>
        <end position="88"/>
    </location>
</feature>
<accession>A0A8R7V901</accession>
<name>A0A8R7V901_TRIUA</name>
<dbReference type="Gramene" id="TuG1812G0700004256.01.T01">
    <property type="protein sequence ID" value="TuG1812G0700004256.01.T01"/>
    <property type="gene ID" value="TuG1812G0700004256.01"/>
</dbReference>
<feature type="compositionally biased region" description="Basic residues" evidence="1">
    <location>
        <begin position="1"/>
        <end position="12"/>
    </location>
</feature>
<reference evidence="3" key="1">
    <citation type="journal article" date="2013" name="Nature">
        <title>Draft genome of the wheat A-genome progenitor Triticum urartu.</title>
        <authorList>
            <person name="Ling H.Q."/>
            <person name="Zhao S."/>
            <person name="Liu D."/>
            <person name="Wang J."/>
            <person name="Sun H."/>
            <person name="Zhang C."/>
            <person name="Fan H."/>
            <person name="Li D."/>
            <person name="Dong L."/>
            <person name="Tao Y."/>
            <person name="Gao C."/>
            <person name="Wu H."/>
            <person name="Li Y."/>
            <person name="Cui Y."/>
            <person name="Guo X."/>
            <person name="Zheng S."/>
            <person name="Wang B."/>
            <person name="Yu K."/>
            <person name="Liang Q."/>
            <person name="Yang W."/>
            <person name="Lou X."/>
            <person name="Chen J."/>
            <person name="Feng M."/>
            <person name="Jian J."/>
            <person name="Zhang X."/>
            <person name="Luo G."/>
            <person name="Jiang Y."/>
            <person name="Liu J."/>
            <person name="Wang Z."/>
            <person name="Sha Y."/>
            <person name="Zhang B."/>
            <person name="Wu H."/>
            <person name="Tang D."/>
            <person name="Shen Q."/>
            <person name="Xue P."/>
            <person name="Zou S."/>
            <person name="Wang X."/>
            <person name="Liu X."/>
            <person name="Wang F."/>
            <person name="Yang Y."/>
            <person name="An X."/>
            <person name="Dong Z."/>
            <person name="Zhang K."/>
            <person name="Zhang X."/>
            <person name="Luo M.C."/>
            <person name="Dvorak J."/>
            <person name="Tong Y."/>
            <person name="Wang J."/>
            <person name="Yang H."/>
            <person name="Li Z."/>
            <person name="Wang D."/>
            <person name="Zhang A."/>
            <person name="Wang J."/>
        </authorList>
    </citation>
    <scope>NUCLEOTIDE SEQUENCE</scope>
    <source>
        <strain evidence="3">cv. G1812</strain>
    </source>
</reference>
<evidence type="ECO:0000313" key="2">
    <source>
        <dbReference type="EnsemblPlants" id="TuG1812G0700004256.01.T01"/>
    </source>
</evidence>
<organism evidence="2 3">
    <name type="scientific">Triticum urartu</name>
    <name type="common">Red wild einkorn</name>
    <name type="synonym">Crithodium urartu</name>
    <dbReference type="NCBI Taxonomy" id="4572"/>
    <lineage>
        <taxon>Eukaryota</taxon>
        <taxon>Viridiplantae</taxon>
        <taxon>Streptophyta</taxon>
        <taxon>Embryophyta</taxon>
        <taxon>Tracheophyta</taxon>
        <taxon>Spermatophyta</taxon>
        <taxon>Magnoliopsida</taxon>
        <taxon>Liliopsida</taxon>
        <taxon>Poales</taxon>
        <taxon>Poaceae</taxon>
        <taxon>BOP clade</taxon>
        <taxon>Pooideae</taxon>
        <taxon>Triticodae</taxon>
        <taxon>Triticeae</taxon>
        <taxon>Triticinae</taxon>
        <taxon>Triticum</taxon>
    </lineage>
</organism>
<reference evidence="2" key="2">
    <citation type="submission" date="2018-03" db="EMBL/GenBank/DDBJ databases">
        <title>The Triticum urartu genome reveals the dynamic nature of wheat genome evolution.</title>
        <authorList>
            <person name="Ling H."/>
            <person name="Ma B."/>
            <person name="Shi X."/>
            <person name="Liu H."/>
            <person name="Dong L."/>
            <person name="Sun H."/>
            <person name="Cao Y."/>
            <person name="Gao Q."/>
            <person name="Zheng S."/>
            <person name="Li Y."/>
            <person name="Yu Y."/>
            <person name="Du H."/>
            <person name="Qi M."/>
            <person name="Li Y."/>
            <person name="Yu H."/>
            <person name="Cui Y."/>
            <person name="Wang N."/>
            <person name="Chen C."/>
            <person name="Wu H."/>
            <person name="Zhao Y."/>
            <person name="Zhang J."/>
            <person name="Li Y."/>
            <person name="Zhou W."/>
            <person name="Zhang B."/>
            <person name="Hu W."/>
            <person name="Eijk M."/>
            <person name="Tang J."/>
            <person name="Witsenboer H."/>
            <person name="Zhao S."/>
            <person name="Li Z."/>
            <person name="Zhang A."/>
            <person name="Wang D."/>
            <person name="Liang C."/>
        </authorList>
    </citation>
    <scope>NUCLEOTIDE SEQUENCE [LARGE SCALE GENOMIC DNA]</scope>
    <source>
        <strain evidence="2">cv. G1812</strain>
    </source>
</reference>
<protein>
    <submittedName>
        <fullName evidence="2">Uncharacterized protein</fullName>
    </submittedName>
</protein>
<reference evidence="2" key="3">
    <citation type="submission" date="2022-06" db="UniProtKB">
        <authorList>
            <consortium name="EnsemblPlants"/>
        </authorList>
    </citation>
    <scope>IDENTIFICATION</scope>
</reference>
<proteinExistence type="predicted"/>
<sequence>MPPTRRRPRRRSLWWSRSAPSPRRPPTRRPSSWRATTGPSRPSFAPSTTTRKSTPMGPIQHPSPRQPVRLRAPHHALRHHRRPPPNRRARAMFSCAHVRAHHNPEQCRQDHSPSAGLDGPDHQVARLLHHRAGPGRRD</sequence>